<dbReference type="AlphaFoldDB" id="A0A8K0SKE4"/>
<name>A0A8K0SKE4_9HYPO</name>
<feature type="chain" id="PRO_5035428465" description="Secreted protein" evidence="2">
    <location>
        <begin position="32"/>
        <end position="120"/>
    </location>
</feature>
<keyword evidence="2" id="KW-0732">Signal</keyword>
<reference evidence="3" key="1">
    <citation type="journal article" date="2021" name="Nat. Commun.">
        <title>Genetic determinants of endophytism in the Arabidopsis root mycobiome.</title>
        <authorList>
            <person name="Mesny F."/>
            <person name="Miyauchi S."/>
            <person name="Thiergart T."/>
            <person name="Pickel B."/>
            <person name="Atanasova L."/>
            <person name="Karlsson M."/>
            <person name="Huettel B."/>
            <person name="Barry K.W."/>
            <person name="Haridas S."/>
            <person name="Chen C."/>
            <person name="Bauer D."/>
            <person name="Andreopoulos W."/>
            <person name="Pangilinan J."/>
            <person name="LaButti K."/>
            <person name="Riley R."/>
            <person name="Lipzen A."/>
            <person name="Clum A."/>
            <person name="Drula E."/>
            <person name="Henrissat B."/>
            <person name="Kohler A."/>
            <person name="Grigoriev I.V."/>
            <person name="Martin F.M."/>
            <person name="Hacquard S."/>
        </authorList>
    </citation>
    <scope>NUCLEOTIDE SEQUENCE</scope>
    <source>
        <strain evidence="3">MPI-CAGE-CH-0235</strain>
    </source>
</reference>
<protein>
    <recommendedName>
        <fullName evidence="5">Secreted protein</fullName>
    </recommendedName>
</protein>
<evidence type="ECO:0000313" key="4">
    <source>
        <dbReference type="Proteomes" id="UP000813444"/>
    </source>
</evidence>
<evidence type="ECO:0000256" key="2">
    <source>
        <dbReference type="SAM" id="SignalP"/>
    </source>
</evidence>
<sequence>MSSPFCLPCMETLVALIVGSLSLLDLPVWHAAVADPAPVLLSAPLKGEKTTPELISHCCCQMDTCGGISIPLDSAMLSVVYDVALASRRGDAAAPRVSPSVLPGSQTNGSEISGGAKGRD</sequence>
<evidence type="ECO:0000256" key="1">
    <source>
        <dbReference type="SAM" id="MobiDB-lite"/>
    </source>
</evidence>
<comment type="caution">
    <text evidence="3">The sequence shown here is derived from an EMBL/GenBank/DDBJ whole genome shotgun (WGS) entry which is preliminary data.</text>
</comment>
<accession>A0A8K0SKE4</accession>
<keyword evidence="4" id="KW-1185">Reference proteome</keyword>
<dbReference type="Proteomes" id="UP000813444">
    <property type="component" value="Unassembled WGS sequence"/>
</dbReference>
<evidence type="ECO:0000313" key="3">
    <source>
        <dbReference type="EMBL" id="KAH7312682.1"/>
    </source>
</evidence>
<proteinExistence type="predicted"/>
<dbReference type="EMBL" id="JAGPNK010000010">
    <property type="protein sequence ID" value="KAH7312682.1"/>
    <property type="molecule type" value="Genomic_DNA"/>
</dbReference>
<gene>
    <name evidence="3" type="ORF">B0I35DRAFT_437522</name>
</gene>
<feature type="region of interest" description="Disordered" evidence="1">
    <location>
        <begin position="88"/>
        <end position="120"/>
    </location>
</feature>
<organism evidence="3 4">
    <name type="scientific">Stachybotrys elegans</name>
    <dbReference type="NCBI Taxonomy" id="80388"/>
    <lineage>
        <taxon>Eukaryota</taxon>
        <taxon>Fungi</taxon>
        <taxon>Dikarya</taxon>
        <taxon>Ascomycota</taxon>
        <taxon>Pezizomycotina</taxon>
        <taxon>Sordariomycetes</taxon>
        <taxon>Hypocreomycetidae</taxon>
        <taxon>Hypocreales</taxon>
        <taxon>Stachybotryaceae</taxon>
        <taxon>Stachybotrys</taxon>
    </lineage>
</organism>
<feature type="signal peptide" evidence="2">
    <location>
        <begin position="1"/>
        <end position="31"/>
    </location>
</feature>
<evidence type="ECO:0008006" key="5">
    <source>
        <dbReference type="Google" id="ProtNLM"/>
    </source>
</evidence>